<accession>A0A7X9FPE3</accession>
<comment type="caution">
    <text evidence="1">The sequence shown here is derived from an EMBL/GenBank/DDBJ whole genome shotgun (WGS) entry which is preliminary data.</text>
</comment>
<feature type="non-terminal residue" evidence="1">
    <location>
        <position position="158"/>
    </location>
</feature>
<dbReference type="AlphaFoldDB" id="A0A7X9FPE3"/>
<reference evidence="1 2" key="1">
    <citation type="journal article" date="2020" name="Biotechnol. Biofuels">
        <title>New insights from the biogas microbiome by comprehensive genome-resolved metagenomics of nearly 1600 species originating from multiple anaerobic digesters.</title>
        <authorList>
            <person name="Campanaro S."/>
            <person name="Treu L."/>
            <person name="Rodriguez-R L.M."/>
            <person name="Kovalovszki A."/>
            <person name="Ziels R.M."/>
            <person name="Maus I."/>
            <person name="Zhu X."/>
            <person name="Kougias P.G."/>
            <person name="Basile A."/>
            <person name="Luo G."/>
            <person name="Schluter A."/>
            <person name="Konstantinidis K.T."/>
            <person name="Angelidaki I."/>
        </authorList>
    </citation>
    <scope>NUCLEOTIDE SEQUENCE [LARGE SCALE GENOMIC DNA]</scope>
    <source>
        <strain evidence="1">AS27yjCOA_65</strain>
    </source>
</reference>
<evidence type="ECO:0000313" key="1">
    <source>
        <dbReference type="EMBL" id="NMC61883.1"/>
    </source>
</evidence>
<dbReference type="Proteomes" id="UP000524246">
    <property type="component" value="Unassembled WGS sequence"/>
</dbReference>
<sequence length="158" mass="18368">MTKLSPEEEGIIQEEVRILDEVLQSLKKQARHSSDRLVVESVRARELTSNLVAARRDEDKQMLASDEAVSHALKDQFGINIKTLSRLIEKPYFARIELEEFDEHGGTRRIEYKIGFASNSDTRIIDWRKAPISKLYYEYKEGEEYSEIIQGKERQGHV</sequence>
<gene>
    <name evidence="1" type="ORF">GYA55_01805</name>
</gene>
<proteinExistence type="predicted"/>
<organism evidence="1 2">
    <name type="scientific">SAR324 cluster bacterium</name>
    <dbReference type="NCBI Taxonomy" id="2024889"/>
    <lineage>
        <taxon>Bacteria</taxon>
        <taxon>Deltaproteobacteria</taxon>
        <taxon>SAR324 cluster</taxon>
    </lineage>
</organism>
<evidence type="ECO:0000313" key="2">
    <source>
        <dbReference type="Proteomes" id="UP000524246"/>
    </source>
</evidence>
<name>A0A7X9FPE3_9DELT</name>
<protein>
    <submittedName>
        <fullName evidence="1">Uncharacterized protein</fullName>
    </submittedName>
</protein>
<dbReference type="EMBL" id="JAAZON010000069">
    <property type="protein sequence ID" value="NMC61883.1"/>
    <property type="molecule type" value="Genomic_DNA"/>
</dbReference>